<evidence type="ECO:0000256" key="2">
    <source>
        <dbReference type="ARBA" id="ARBA00022692"/>
    </source>
</evidence>
<dbReference type="InterPro" id="IPR013083">
    <property type="entry name" value="Znf_RING/FYVE/PHD"/>
</dbReference>
<feature type="compositionally biased region" description="Basic and acidic residues" evidence="9">
    <location>
        <begin position="245"/>
        <end position="254"/>
    </location>
</feature>
<keyword evidence="4 8" id="KW-0863">Zinc-finger</keyword>
<sequence length="551" mass="59153">MVRRLPWELACALFAMAATTTARLAPSNDSSPVSAYSGQIKLQSNNGPNSGQNLTTLVALTTKAVVPQGSPIQANLFNTNGSSVMNVTSQDIAYVSCDPEDYPGNIESAEQFYQEFVWKKNVTAAIFYSTRSDFCNYAGLQEQMQVFPLYTMSTRDDSKKILADINGPVSNKFFVTIARFGDMGGGHNGGPAGANGKNDPNQNPLGPSPSTAVAMIILYSITGIITALFLVIIITGAVRAHRHPDRYGPRDVMGRPRQSRARGLGRAILDTLPIVKFGEREPPKPTDVELGSTSEARDVTNANAATDAQPAQDGPETAKPAEHTEAARSLDADHPSGISPAQPLAAGAASGQENSSTEEGLGCSICTDDFEKGQDIRVLPCNHKFHPECVDPWLLNVSGTCPLCRVDLRPTTSHSSTSSDGDPDLLAPPLQPDAETSNRRRSALRDILSLRSRPNASAEERLSALRRFREQRRNLSREDASGNSANASTDDVTAVRRSRRISTRLHDVFSVRTRRNGVEETEASGSSLHPPPNTDGAGPSSSTGNLSEARR</sequence>
<keyword evidence="3" id="KW-0479">Metal-binding</keyword>
<evidence type="ECO:0000256" key="5">
    <source>
        <dbReference type="ARBA" id="ARBA00022833"/>
    </source>
</evidence>
<feature type="compositionally biased region" description="Polar residues" evidence="9">
    <location>
        <begin position="481"/>
        <end position="491"/>
    </location>
</feature>
<dbReference type="AlphaFoldDB" id="A0A1Y2A6W3"/>
<keyword evidence="2 10" id="KW-0812">Transmembrane</keyword>
<evidence type="ECO:0000256" key="3">
    <source>
        <dbReference type="ARBA" id="ARBA00022723"/>
    </source>
</evidence>
<keyword evidence="11" id="KW-0732">Signal</keyword>
<dbReference type="SUPFAM" id="SSF57850">
    <property type="entry name" value="RING/U-box"/>
    <property type="match status" value="1"/>
</dbReference>
<feature type="region of interest" description="Disordered" evidence="9">
    <location>
        <begin position="186"/>
        <end position="206"/>
    </location>
</feature>
<dbReference type="PROSITE" id="PS50089">
    <property type="entry name" value="ZF_RING_2"/>
    <property type="match status" value="1"/>
</dbReference>
<dbReference type="InterPro" id="IPR001841">
    <property type="entry name" value="Znf_RING"/>
</dbReference>
<dbReference type="Proteomes" id="UP000193144">
    <property type="component" value="Unassembled WGS sequence"/>
</dbReference>
<dbReference type="STRING" id="1231657.A0A1Y2A6W3"/>
<name>A0A1Y2A6W3_9PLEO</name>
<evidence type="ECO:0000313" key="14">
    <source>
        <dbReference type="Proteomes" id="UP000193144"/>
    </source>
</evidence>
<proteinExistence type="predicted"/>
<gene>
    <name evidence="13" type="ORF">BCR34DRAFT_554804</name>
</gene>
<dbReference type="PANTHER" id="PTHR46539:SF1">
    <property type="entry name" value="E3 UBIQUITIN-PROTEIN LIGASE ATL42"/>
    <property type="match status" value="1"/>
</dbReference>
<dbReference type="GO" id="GO:0008270">
    <property type="term" value="F:zinc ion binding"/>
    <property type="evidence" value="ECO:0007669"/>
    <property type="project" value="UniProtKB-KW"/>
</dbReference>
<evidence type="ECO:0000256" key="4">
    <source>
        <dbReference type="ARBA" id="ARBA00022771"/>
    </source>
</evidence>
<evidence type="ECO:0000313" key="13">
    <source>
        <dbReference type="EMBL" id="ORY17775.1"/>
    </source>
</evidence>
<keyword evidence="6 10" id="KW-1133">Transmembrane helix</keyword>
<comment type="caution">
    <text evidence="13">The sequence shown here is derived from an EMBL/GenBank/DDBJ whole genome shotgun (WGS) entry which is preliminary data.</text>
</comment>
<organism evidence="13 14">
    <name type="scientific">Clohesyomyces aquaticus</name>
    <dbReference type="NCBI Taxonomy" id="1231657"/>
    <lineage>
        <taxon>Eukaryota</taxon>
        <taxon>Fungi</taxon>
        <taxon>Dikarya</taxon>
        <taxon>Ascomycota</taxon>
        <taxon>Pezizomycotina</taxon>
        <taxon>Dothideomycetes</taxon>
        <taxon>Pleosporomycetidae</taxon>
        <taxon>Pleosporales</taxon>
        <taxon>Lindgomycetaceae</taxon>
        <taxon>Clohesyomyces</taxon>
    </lineage>
</organism>
<reference evidence="13 14" key="1">
    <citation type="submission" date="2016-07" db="EMBL/GenBank/DDBJ databases">
        <title>Pervasive Adenine N6-methylation of Active Genes in Fungi.</title>
        <authorList>
            <consortium name="DOE Joint Genome Institute"/>
            <person name="Mondo S.J."/>
            <person name="Dannebaum R.O."/>
            <person name="Kuo R.C."/>
            <person name="Labutti K."/>
            <person name="Haridas S."/>
            <person name="Kuo A."/>
            <person name="Salamov A."/>
            <person name="Ahrendt S.R."/>
            <person name="Lipzen A."/>
            <person name="Sullivan W."/>
            <person name="Andreopoulos W.B."/>
            <person name="Clum A."/>
            <person name="Lindquist E."/>
            <person name="Daum C."/>
            <person name="Ramamoorthy G.K."/>
            <person name="Gryganskyi A."/>
            <person name="Culley D."/>
            <person name="Magnuson J.K."/>
            <person name="James T.Y."/>
            <person name="O'Malley M.A."/>
            <person name="Stajich J.E."/>
            <person name="Spatafora J.W."/>
            <person name="Visel A."/>
            <person name="Grigoriev I.V."/>
        </authorList>
    </citation>
    <scope>NUCLEOTIDE SEQUENCE [LARGE SCALE GENOMIC DNA]</scope>
    <source>
        <strain evidence="13 14">CBS 115471</strain>
    </source>
</reference>
<feature type="transmembrane region" description="Helical" evidence="10">
    <location>
        <begin position="212"/>
        <end position="238"/>
    </location>
</feature>
<evidence type="ECO:0000256" key="1">
    <source>
        <dbReference type="ARBA" id="ARBA00004370"/>
    </source>
</evidence>
<feature type="compositionally biased region" description="Basic and acidic residues" evidence="9">
    <location>
        <begin position="319"/>
        <end position="334"/>
    </location>
</feature>
<dbReference type="SMART" id="SM00184">
    <property type="entry name" value="RING"/>
    <property type="match status" value="1"/>
</dbReference>
<feature type="region of interest" description="Disordered" evidence="9">
    <location>
        <begin position="275"/>
        <end position="359"/>
    </location>
</feature>
<keyword evidence="14" id="KW-1185">Reference proteome</keyword>
<dbReference type="EMBL" id="MCFA01000010">
    <property type="protein sequence ID" value="ORY17775.1"/>
    <property type="molecule type" value="Genomic_DNA"/>
</dbReference>
<comment type="subcellular location">
    <subcellularLocation>
        <location evidence="1">Membrane</location>
    </subcellularLocation>
</comment>
<evidence type="ECO:0000259" key="12">
    <source>
        <dbReference type="PROSITE" id="PS50089"/>
    </source>
</evidence>
<keyword evidence="5" id="KW-0862">Zinc</keyword>
<feature type="compositionally biased region" description="Polar residues" evidence="9">
    <location>
        <begin position="539"/>
        <end position="551"/>
    </location>
</feature>
<feature type="domain" description="RING-type" evidence="12">
    <location>
        <begin position="363"/>
        <end position="405"/>
    </location>
</feature>
<feature type="region of interest" description="Disordered" evidence="9">
    <location>
        <begin position="473"/>
        <end position="495"/>
    </location>
</feature>
<accession>A0A1Y2A6W3</accession>
<dbReference type="OrthoDB" id="8062037at2759"/>
<dbReference type="CDD" id="cd16454">
    <property type="entry name" value="RING-H2_PA-TM-RING"/>
    <property type="match status" value="1"/>
</dbReference>
<evidence type="ECO:0000256" key="7">
    <source>
        <dbReference type="ARBA" id="ARBA00023136"/>
    </source>
</evidence>
<dbReference type="PANTHER" id="PTHR46539">
    <property type="entry name" value="E3 UBIQUITIN-PROTEIN LIGASE ATL42"/>
    <property type="match status" value="1"/>
</dbReference>
<feature type="signal peptide" evidence="11">
    <location>
        <begin position="1"/>
        <end position="22"/>
    </location>
</feature>
<feature type="compositionally biased region" description="Basic and acidic residues" evidence="9">
    <location>
        <begin position="277"/>
        <end position="287"/>
    </location>
</feature>
<feature type="chain" id="PRO_5013299476" description="RING-type domain-containing protein" evidence="11">
    <location>
        <begin position="23"/>
        <end position="551"/>
    </location>
</feature>
<feature type="region of interest" description="Disordered" evidence="9">
    <location>
        <begin position="410"/>
        <end position="448"/>
    </location>
</feature>
<keyword evidence="7 10" id="KW-0472">Membrane</keyword>
<dbReference type="Pfam" id="PF13639">
    <property type="entry name" value="zf-RING_2"/>
    <property type="match status" value="1"/>
</dbReference>
<evidence type="ECO:0000256" key="8">
    <source>
        <dbReference type="PROSITE-ProRule" id="PRU00175"/>
    </source>
</evidence>
<feature type="region of interest" description="Disordered" evidence="9">
    <location>
        <begin position="243"/>
        <end position="262"/>
    </location>
</feature>
<evidence type="ECO:0000256" key="9">
    <source>
        <dbReference type="SAM" id="MobiDB-lite"/>
    </source>
</evidence>
<evidence type="ECO:0000256" key="6">
    <source>
        <dbReference type="ARBA" id="ARBA00022989"/>
    </source>
</evidence>
<dbReference type="GO" id="GO:0016020">
    <property type="term" value="C:membrane"/>
    <property type="evidence" value="ECO:0007669"/>
    <property type="project" value="UniProtKB-SubCell"/>
</dbReference>
<feature type="region of interest" description="Disordered" evidence="9">
    <location>
        <begin position="508"/>
        <end position="551"/>
    </location>
</feature>
<protein>
    <recommendedName>
        <fullName evidence="12">RING-type domain-containing protein</fullName>
    </recommendedName>
</protein>
<dbReference type="Gene3D" id="3.30.40.10">
    <property type="entry name" value="Zinc/RING finger domain, C3HC4 (zinc finger)"/>
    <property type="match status" value="1"/>
</dbReference>
<evidence type="ECO:0000256" key="10">
    <source>
        <dbReference type="SAM" id="Phobius"/>
    </source>
</evidence>
<feature type="compositionally biased region" description="Low complexity" evidence="9">
    <location>
        <begin position="411"/>
        <end position="428"/>
    </location>
</feature>
<evidence type="ECO:0000256" key="11">
    <source>
        <dbReference type="SAM" id="SignalP"/>
    </source>
</evidence>